<keyword evidence="7" id="KW-1185">Reference proteome</keyword>
<evidence type="ECO:0000313" key="7">
    <source>
        <dbReference type="Proteomes" id="UP000679848"/>
    </source>
</evidence>
<feature type="chain" id="PRO_5039149278" description="SLH domain-containing protein" evidence="4">
    <location>
        <begin position="22"/>
        <end position="432"/>
    </location>
</feature>
<protein>
    <recommendedName>
        <fullName evidence="5">SLH domain-containing protein</fullName>
    </recommendedName>
</protein>
<gene>
    <name evidence="6" type="ORF">MM59RIKEN_04650</name>
</gene>
<dbReference type="InterPro" id="IPR051201">
    <property type="entry name" value="Chloro_Bact_Ser_Proteases"/>
</dbReference>
<dbReference type="RefSeq" id="WP_213542611.1">
    <property type="nucleotide sequence ID" value="NZ_AP023420.1"/>
</dbReference>
<keyword evidence="1" id="KW-0645">Protease</keyword>
<dbReference type="Pfam" id="PF13365">
    <property type="entry name" value="Trypsin_2"/>
    <property type="match status" value="1"/>
</dbReference>
<dbReference type="PRINTS" id="PR00834">
    <property type="entry name" value="PROTEASES2C"/>
</dbReference>
<feature type="signal peptide" evidence="4">
    <location>
        <begin position="1"/>
        <end position="21"/>
    </location>
</feature>
<evidence type="ECO:0000256" key="4">
    <source>
        <dbReference type="SAM" id="SignalP"/>
    </source>
</evidence>
<keyword evidence="4" id="KW-0732">Signal</keyword>
<feature type="domain" description="SLH" evidence="5">
    <location>
        <begin position="85"/>
        <end position="120"/>
    </location>
</feature>
<dbReference type="InterPro" id="IPR001119">
    <property type="entry name" value="SLH_dom"/>
</dbReference>
<dbReference type="Pfam" id="PF00395">
    <property type="entry name" value="SLH"/>
    <property type="match status" value="1"/>
</dbReference>
<dbReference type="GO" id="GO:0004252">
    <property type="term" value="F:serine-type endopeptidase activity"/>
    <property type="evidence" value="ECO:0007669"/>
    <property type="project" value="InterPro"/>
</dbReference>
<sequence length="432" mass="45370">MKIKLLSLLCALLLLVGALPAASALDGEALRSANTLAALNLVDSAGAAVDYNQNAPASRADAVLLLVRLAGAEKAAKAAGGSTAFRDVPTSYAPYVAYAVRQGWVCGVSAVEFAPSRAITANAWCAMLLRMLGYRESAGDFTVPDAAAFAQHIGLVSRRYDGALTRGDVFEMMREALTFPYQNGSGTVIERLVESGTCTYATASALGLLDAELTVREAADRCTAAVFCLDLFEKQQQIDRKEPAANASGFLISSDGVAVTNYHSLEDGVYALATFSTGESYPVESVLYYDTEIDIAVVRLAKTSITGKEVSAFSYLELAGTEDVRPGDTVYAIGNPLGLGLAVSSGVVSSTNREVDRYALPCVMNTADISQGSSGGALLNVYGQVIAVTSGAYTYGNSMYLAVPVDPVMSADLTSHSWTLKEVKQMEAAKGD</sequence>
<evidence type="ECO:0000256" key="1">
    <source>
        <dbReference type="ARBA" id="ARBA00022670"/>
    </source>
</evidence>
<accession>A0A810QBP3</accession>
<dbReference type="PANTHER" id="PTHR43343:SF3">
    <property type="entry name" value="PROTEASE DO-LIKE 8, CHLOROPLASTIC"/>
    <property type="match status" value="1"/>
</dbReference>
<name>A0A810QBP3_9FIRM</name>
<evidence type="ECO:0000313" key="6">
    <source>
        <dbReference type="EMBL" id="BCK83146.1"/>
    </source>
</evidence>
<dbReference type="Gene3D" id="2.40.10.120">
    <property type="match status" value="1"/>
</dbReference>
<dbReference type="EMBL" id="AP023420">
    <property type="protein sequence ID" value="BCK83146.1"/>
    <property type="molecule type" value="Genomic_DNA"/>
</dbReference>
<evidence type="ECO:0000256" key="2">
    <source>
        <dbReference type="ARBA" id="ARBA00022737"/>
    </source>
</evidence>
<keyword evidence="3" id="KW-0378">Hydrolase</keyword>
<dbReference type="KEGG" id="pfaa:MM59RIKEN_04650"/>
<proteinExistence type="predicted"/>
<evidence type="ECO:0000256" key="3">
    <source>
        <dbReference type="ARBA" id="ARBA00022801"/>
    </source>
</evidence>
<keyword evidence="2" id="KW-0677">Repeat</keyword>
<reference evidence="6" key="1">
    <citation type="submission" date="2020-09" db="EMBL/GenBank/DDBJ databases">
        <title>New species isolated from human feces.</title>
        <authorList>
            <person name="Kitahara M."/>
            <person name="Shigeno Y."/>
            <person name="Shime M."/>
            <person name="Matsumoto Y."/>
            <person name="Nakamura S."/>
            <person name="Motooka D."/>
            <person name="Fukuoka S."/>
            <person name="Nishikawa H."/>
            <person name="Benno Y."/>
        </authorList>
    </citation>
    <scope>NUCLEOTIDE SEQUENCE</scope>
    <source>
        <strain evidence="6">MM59</strain>
    </source>
</reference>
<dbReference type="Proteomes" id="UP000679848">
    <property type="component" value="Chromosome"/>
</dbReference>
<dbReference type="InterPro" id="IPR001940">
    <property type="entry name" value="Peptidase_S1C"/>
</dbReference>
<dbReference type="SUPFAM" id="SSF50494">
    <property type="entry name" value="Trypsin-like serine proteases"/>
    <property type="match status" value="1"/>
</dbReference>
<dbReference type="GO" id="GO:0006508">
    <property type="term" value="P:proteolysis"/>
    <property type="evidence" value="ECO:0007669"/>
    <property type="project" value="UniProtKB-KW"/>
</dbReference>
<dbReference type="PANTHER" id="PTHR43343">
    <property type="entry name" value="PEPTIDASE S12"/>
    <property type="match status" value="1"/>
</dbReference>
<evidence type="ECO:0000259" key="5">
    <source>
        <dbReference type="Pfam" id="PF00395"/>
    </source>
</evidence>
<dbReference type="InterPro" id="IPR009003">
    <property type="entry name" value="Peptidase_S1_PA"/>
</dbReference>
<organism evidence="6 7">
    <name type="scientific">Pusillibacter faecalis</name>
    <dbReference type="NCBI Taxonomy" id="2714358"/>
    <lineage>
        <taxon>Bacteria</taxon>
        <taxon>Bacillati</taxon>
        <taxon>Bacillota</taxon>
        <taxon>Clostridia</taxon>
        <taxon>Eubacteriales</taxon>
        <taxon>Oscillospiraceae</taxon>
        <taxon>Pusillibacter</taxon>
    </lineage>
</organism>
<dbReference type="AlphaFoldDB" id="A0A810QBP3"/>